<reference evidence="1 2" key="1">
    <citation type="submission" date="2023-07" db="EMBL/GenBank/DDBJ databases">
        <title>Sequencing the genomes of 1000 actinobacteria strains.</title>
        <authorList>
            <person name="Klenk H.-P."/>
        </authorList>
    </citation>
    <scope>NUCLEOTIDE SEQUENCE [LARGE SCALE GENOMIC DNA]</scope>
    <source>
        <strain evidence="1 2">DSM 44711</strain>
    </source>
</reference>
<keyword evidence="2" id="KW-1185">Reference proteome</keyword>
<dbReference type="AlphaFoldDB" id="A0AAE4CSU4"/>
<organism evidence="1 2">
    <name type="scientific">Catenuloplanes niger</name>
    <dbReference type="NCBI Taxonomy" id="587534"/>
    <lineage>
        <taxon>Bacteria</taxon>
        <taxon>Bacillati</taxon>
        <taxon>Actinomycetota</taxon>
        <taxon>Actinomycetes</taxon>
        <taxon>Micromonosporales</taxon>
        <taxon>Micromonosporaceae</taxon>
        <taxon>Catenuloplanes</taxon>
    </lineage>
</organism>
<evidence type="ECO:0000313" key="1">
    <source>
        <dbReference type="EMBL" id="MDR7323395.1"/>
    </source>
</evidence>
<accession>A0AAE4CSU4</accession>
<name>A0AAE4CSU4_9ACTN</name>
<gene>
    <name evidence="1" type="ORF">J2S44_003645</name>
</gene>
<sequence length="100" mass="11380">MEHLLSTPAALSRCPRCRSITITALDEGIRVRADLIPLPDRNAEIEALLDGRRTYSRLRNNELAYRYPYRMKDPVLNGPIHAQHQCPPRPMQATIFDIGA</sequence>
<evidence type="ECO:0000313" key="2">
    <source>
        <dbReference type="Proteomes" id="UP001183629"/>
    </source>
</evidence>
<dbReference type="RefSeq" id="WP_310415209.1">
    <property type="nucleotide sequence ID" value="NZ_JAVDYC010000001.1"/>
</dbReference>
<dbReference type="Proteomes" id="UP001183629">
    <property type="component" value="Unassembled WGS sequence"/>
</dbReference>
<proteinExistence type="predicted"/>
<comment type="caution">
    <text evidence="1">The sequence shown here is derived from an EMBL/GenBank/DDBJ whole genome shotgun (WGS) entry which is preliminary data.</text>
</comment>
<protein>
    <submittedName>
        <fullName evidence="1">Uncharacterized protein</fullName>
    </submittedName>
</protein>
<dbReference type="EMBL" id="JAVDYC010000001">
    <property type="protein sequence ID" value="MDR7323395.1"/>
    <property type="molecule type" value="Genomic_DNA"/>
</dbReference>